<accession>A0A7J5DG06</accession>
<organism evidence="2 3">
    <name type="scientific">Streptomyces triticiradicis</name>
    <dbReference type="NCBI Taxonomy" id="2651189"/>
    <lineage>
        <taxon>Bacteria</taxon>
        <taxon>Bacillati</taxon>
        <taxon>Actinomycetota</taxon>
        <taxon>Actinomycetes</taxon>
        <taxon>Kitasatosporales</taxon>
        <taxon>Streptomycetaceae</taxon>
        <taxon>Streptomyces</taxon>
    </lineage>
</organism>
<keyword evidence="3" id="KW-1185">Reference proteome</keyword>
<feature type="compositionally biased region" description="Basic and acidic residues" evidence="1">
    <location>
        <begin position="1"/>
        <end position="20"/>
    </location>
</feature>
<feature type="region of interest" description="Disordered" evidence="1">
    <location>
        <begin position="1"/>
        <end position="56"/>
    </location>
</feature>
<evidence type="ECO:0000313" key="3">
    <source>
        <dbReference type="Proteomes" id="UP000442990"/>
    </source>
</evidence>
<dbReference type="Pfam" id="PF05721">
    <property type="entry name" value="PhyH"/>
    <property type="match status" value="1"/>
</dbReference>
<dbReference type="Proteomes" id="UP000442990">
    <property type="component" value="Unassembled WGS sequence"/>
</dbReference>
<dbReference type="GO" id="GO:0016706">
    <property type="term" value="F:2-oxoglutarate-dependent dioxygenase activity"/>
    <property type="evidence" value="ECO:0007669"/>
    <property type="project" value="UniProtKB-ARBA"/>
</dbReference>
<dbReference type="GO" id="GO:0005506">
    <property type="term" value="F:iron ion binding"/>
    <property type="evidence" value="ECO:0007669"/>
    <property type="project" value="UniProtKB-ARBA"/>
</dbReference>
<comment type="caution">
    <text evidence="2">The sequence shown here is derived from an EMBL/GenBank/DDBJ whole genome shotgun (WGS) entry which is preliminary data.</text>
</comment>
<dbReference type="SUPFAM" id="SSF51197">
    <property type="entry name" value="Clavaminate synthase-like"/>
    <property type="match status" value="1"/>
</dbReference>
<keyword evidence="2" id="KW-0560">Oxidoreductase</keyword>
<dbReference type="PANTHER" id="PTHR20883:SF46">
    <property type="entry name" value="PHYTANOYL-COA HYDROXYLASE"/>
    <property type="match status" value="1"/>
</dbReference>
<gene>
    <name evidence="2" type="ORF">F8144_17475</name>
</gene>
<dbReference type="Gene3D" id="2.60.120.620">
    <property type="entry name" value="q2cbj1_9rhob like domain"/>
    <property type="match status" value="1"/>
</dbReference>
<dbReference type="InterPro" id="IPR008775">
    <property type="entry name" value="Phytyl_CoA_dOase-like"/>
</dbReference>
<name>A0A7J5DG06_9ACTN</name>
<proteinExistence type="predicted"/>
<reference evidence="2 3" key="1">
    <citation type="submission" date="2019-09" db="EMBL/GenBank/DDBJ databases">
        <title>Isolation and identification of active actinomycetes.</title>
        <authorList>
            <person name="Yu Z."/>
            <person name="Han C."/>
            <person name="Yu B."/>
        </authorList>
    </citation>
    <scope>NUCLEOTIDE SEQUENCE [LARGE SCALE GENOMIC DNA]</scope>
    <source>
        <strain evidence="2 3">NEAU-H2</strain>
    </source>
</reference>
<evidence type="ECO:0000313" key="2">
    <source>
        <dbReference type="EMBL" id="KAB1987510.1"/>
    </source>
</evidence>
<dbReference type="AlphaFoldDB" id="A0A7J5DG06"/>
<evidence type="ECO:0000256" key="1">
    <source>
        <dbReference type="SAM" id="MobiDB-lite"/>
    </source>
</evidence>
<sequence length="306" mass="34440">MGDRRGDLGGHPGRRLDLHARTGHRLLPRQGPLHRPAQRDRIPGGDPVSSPQRIPRFRYDGTVTAEQRAFYEQYGFVIYRGLLDAQDVEIIRRDAEHLERETLEGNVPAEHRDQVIKPSYDENGRATLHRLPYFTLHSANTRDLIERRKLDALGPGLLGRPTWRFEDAVDGAVWQMKRGRRSSYSALDWHLDFPHDLPLTPLVNVGIYLDDATVRNGCLILVPGSHRYPPRRLEPLGLPIEAEAGDVICHTFNILHHSGPVLDDTSRATLYVYYSAGQKPDAGTAYSHRAGEDFAKMITGAEAGAR</sequence>
<dbReference type="EMBL" id="WBKG01000013">
    <property type="protein sequence ID" value="KAB1987510.1"/>
    <property type="molecule type" value="Genomic_DNA"/>
</dbReference>
<keyword evidence="2" id="KW-0223">Dioxygenase</keyword>
<protein>
    <submittedName>
        <fullName evidence="2">Phytanoyl-CoA dioxygenase family protein</fullName>
    </submittedName>
</protein>
<dbReference type="PANTHER" id="PTHR20883">
    <property type="entry name" value="PHYTANOYL-COA DIOXYGENASE DOMAIN CONTAINING 1"/>
    <property type="match status" value="1"/>
</dbReference>